<gene>
    <name evidence="1" type="ORF">BpHYR1_007319</name>
</gene>
<reference evidence="1 2" key="1">
    <citation type="journal article" date="2018" name="Sci. Rep.">
        <title>Genomic signatures of local adaptation to the degree of environmental predictability in rotifers.</title>
        <authorList>
            <person name="Franch-Gras L."/>
            <person name="Hahn C."/>
            <person name="Garcia-Roger E.M."/>
            <person name="Carmona M.J."/>
            <person name="Serra M."/>
            <person name="Gomez A."/>
        </authorList>
    </citation>
    <scope>NUCLEOTIDE SEQUENCE [LARGE SCALE GENOMIC DNA]</scope>
    <source>
        <strain evidence="1">HYR1</strain>
    </source>
</reference>
<comment type="caution">
    <text evidence="1">The sequence shown here is derived from an EMBL/GenBank/DDBJ whole genome shotgun (WGS) entry which is preliminary data.</text>
</comment>
<dbReference type="EMBL" id="REGN01006759">
    <property type="protein sequence ID" value="RNA08387.1"/>
    <property type="molecule type" value="Genomic_DNA"/>
</dbReference>
<sequence>MFFFGDKSNIYINNKIEQILLGLRLLMRFESWVIQTKLYRRLINTSFFKFYIKNLNNENCFCVYKRNNRKGFLNPLCAFMMCQINQKCKWLKKKELKKPVAFLVLS</sequence>
<organism evidence="1 2">
    <name type="scientific">Brachionus plicatilis</name>
    <name type="common">Marine rotifer</name>
    <name type="synonym">Brachionus muelleri</name>
    <dbReference type="NCBI Taxonomy" id="10195"/>
    <lineage>
        <taxon>Eukaryota</taxon>
        <taxon>Metazoa</taxon>
        <taxon>Spiralia</taxon>
        <taxon>Gnathifera</taxon>
        <taxon>Rotifera</taxon>
        <taxon>Eurotatoria</taxon>
        <taxon>Monogononta</taxon>
        <taxon>Pseudotrocha</taxon>
        <taxon>Ploima</taxon>
        <taxon>Brachionidae</taxon>
        <taxon>Brachionus</taxon>
    </lineage>
</organism>
<name>A0A3M7QA91_BRAPC</name>
<accession>A0A3M7QA91</accession>
<dbReference type="Proteomes" id="UP000276133">
    <property type="component" value="Unassembled WGS sequence"/>
</dbReference>
<dbReference type="AlphaFoldDB" id="A0A3M7QA91"/>
<keyword evidence="2" id="KW-1185">Reference proteome</keyword>
<protein>
    <submittedName>
        <fullName evidence="1">Uncharacterized protein</fullName>
    </submittedName>
</protein>
<proteinExistence type="predicted"/>
<evidence type="ECO:0000313" key="2">
    <source>
        <dbReference type="Proteomes" id="UP000276133"/>
    </source>
</evidence>
<evidence type="ECO:0000313" key="1">
    <source>
        <dbReference type="EMBL" id="RNA08387.1"/>
    </source>
</evidence>